<evidence type="ECO:0000259" key="2">
    <source>
        <dbReference type="Pfam" id="PF13827"/>
    </source>
</evidence>
<dbReference type="InterPro" id="IPR025240">
    <property type="entry name" value="DUF4189"/>
</dbReference>
<evidence type="ECO:0000313" key="3">
    <source>
        <dbReference type="EMBL" id="MDH0562668.1"/>
    </source>
</evidence>
<sequence length="159" mass="17065">MKFNIRLLAGLLLMLSTITTAQENPNSAEFHARHNTNSPYYNDGAQQYAVPQPVWADRWGAIASDGNGTYGFVTDMRSKRRAEKAAIEDCKKDGGGACSVRLAFFNQCAVVMAGSKAAATASAATKEEAVELGKKTCRENGDNACSVYWSGCSTAVRVN</sequence>
<gene>
    <name evidence="3" type="ORF">N7644_03125</name>
</gene>
<dbReference type="RefSeq" id="WP_202739957.1">
    <property type="nucleotide sequence ID" value="NZ_JAOEEO010000001.1"/>
</dbReference>
<feature type="domain" description="DUF4189" evidence="2">
    <location>
        <begin position="59"/>
        <end position="152"/>
    </location>
</feature>
<feature type="signal peptide" evidence="1">
    <location>
        <begin position="1"/>
        <end position="21"/>
    </location>
</feature>
<comment type="caution">
    <text evidence="3">The sequence shown here is derived from an EMBL/GenBank/DDBJ whole genome shotgun (WGS) entry which is preliminary data.</text>
</comment>
<protein>
    <submittedName>
        <fullName evidence="3">DUF4189 domain-containing protein</fullName>
    </submittedName>
</protein>
<reference evidence="3" key="1">
    <citation type="submission" date="2022-09" db="EMBL/GenBank/DDBJ databases">
        <title>Intensive care unit water sources are persistently colonized with multi-drug resistant bacteria and are the site of extensive horizontal gene transfer of antibiotic resistance genes.</title>
        <authorList>
            <person name="Diorio-Toth L."/>
        </authorList>
    </citation>
    <scope>NUCLEOTIDE SEQUENCE</scope>
    <source>
        <strain evidence="3">GD04005</strain>
    </source>
</reference>
<name>A0AA42I506_9GAMM</name>
<feature type="chain" id="PRO_5041349828" evidence="1">
    <location>
        <begin position="22"/>
        <end position="159"/>
    </location>
</feature>
<proteinExistence type="predicted"/>
<evidence type="ECO:0000313" key="4">
    <source>
        <dbReference type="Proteomes" id="UP001159329"/>
    </source>
</evidence>
<dbReference type="Pfam" id="PF13827">
    <property type="entry name" value="DUF4189"/>
    <property type="match status" value="1"/>
</dbReference>
<accession>A0AA42I506</accession>
<dbReference type="AlphaFoldDB" id="A0AA42I506"/>
<dbReference type="Proteomes" id="UP001159329">
    <property type="component" value="Unassembled WGS sequence"/>
</dbReference>
<dbReference type="EMBL" id="JAOEEO010000001">
    <property type="protein sequence ID" value="MDH0562668.1"/>
    <property type="molecule type" value="Genomic_DNA"/>
</dbReference>
<keyword evidence="1" id="KW-0732">Signal</keyword>
<evidence type="ECO:0000256" key="1">
    <source>
        <dbReference type="SAM" id="SignalP"/>
    </source>
</evidence>
<organism evidence="3 4">
    <name type="scientific">Acinetobacter courvalinii</name>
    <dbReference type="NCBI Taxonomy" id="280147"/>
    <lineage>
        <taxon>Bacteria</taxon>
        <taxon>Pseudomonadati</taxon>
        <taxon>Pseudomonadota</taxon>
        <taxon>Gammaproteobacteria</taxon>
        <taxon>Moraxellales</taxon>
        <taxon>Moraxellaceae</taxon>
        <taxon>Acinetobacter</taxon>
    </lineage>
</organism>